<feature type="domain" description="Peptidase S9A N-terminal" evidence="5">
    <location>
        <begin position="10"/>
        <end position="341"/>
    </location>
</feature>
<keyword evidence="1" id="KW-0645">Protease</keyword>
<gene>
    <name evidence="6" type="ORF">GCM10009754_28290</name>
</gene>
<reference evidence="7" key="1">
    <citation type="journal article" date="2019" name="Int. J. Syst. Evol. Microbiol.">
        <title>The Global Catalogue of Microorganisms (GCM) 10K type strain sequencing project: providing services to taxonomists for standard genome sequencing and annotation.</title>
        <authorList>
            <consortium name="The Broad Institute Genomics Platform"/>
            <consortium name="The Broad Institute Genome Sequencing Center for Infectious Disease"/>
            <person name="Wu L."/>
            <person name="Ma J."/>
        </authorList>
    </citation>
    <scope>NUCLEOTIDE SEQUENCE [LARGE SCALE GENOMIC DNA]</scope>
    <source>
        <strain evidence="7">JCM 14545</strain>
    </source>
</reference>
<organism evidence="6 7">
    <name type="scientific">Amycolatopsis minnesotensis</name>
    <dbReference type="NCBI Taxonomy" id="337894"/>
    <lineage>
        <taxon>Bacteria</taxon>
        <taxon>Bacillati</taxon>
        <taxon>Actinomycetota</taxon>
        <taxon>Actinomycetes</taxon>
        <taxon>Pseudonocardiales</taxon>
        <taxon>Pseudonocardiaceae</taxon>
        <taxon>Amycolatopsis</taxon>
    </lineage>
</organism>
<evidence type="ECO:0000256" key="1">
    <source>
        <dbReference type="ARBA" id="ARBA00022670"/>
    </source>
</evidence>
<dbReference type="EMBL" id="BAAANN010000010">
    <property type="protein sequence ID" value="GAA1956676.1"/>
    <property type="molecule type" value="Genomic_DNA"/>
</dbReference>
<keyword evidence="3" id="KW-0720">Serine protease</keyword>
<dbReference type="PANTHER" id="PTHR42881:SF13">
    <property type="entry name" value="PROLYL ENDOPEPTIDASE"/>
    <property type="match status" value="1"/>
</dbReference>
<proteinExistence type="predicted"/>
<name>A0ABP5C3D3_9PSEU</name>
<dbReference type="Pfam" id="PF00326">
    <property type="entry name" value="Peptidase_S9"/>
    <property type="match status" value="1"/>
</dbReference>
<comment type="caution">
    <text evidence="6">The sequence shown here is derived from an EMBL/GenBank/DDBJ whole genome shotgun (WGS) entry which is preliminary data.</text>
</comment>
<dbReference type="Pfam" id="PF02897">
    <property type="entry name" value="Peptidase_S9_N"/>
    <property type="match status" value="1"/>
</dbReference>
<dbReference type="PANTHER" id="PTHR42881">
    <property type="entry name" value="PROLYL ENDOPEPTIDASE"/>
    <property type="match status" value="1"/>
</dbReference>
<dbReference type="SUPFAM" id="SSF53474">
    <property type="entry name" value="alpha/beta-Hydrolases"/>
    <property type="match status" value="1"/>
</dbReference>
<keyword evidence="7" id="KW-1185">Reference proteome</keyword>
<evidence type="ECO:0000313" key="7">
    <source>
        <dbReference type="Proteomes" id="UP001501116"/>
    </source>
</evidence>
<evidence type="ECO:0000259" key="4">
    <source>
        <dbReference type="Pfam" id="PF00326"/>
    </source>
</evidence>
<dbReference type="Gene3D" id="2.130.10.120">
    <property type="entry name" value="Prolyl oligopeptidase, N-terminal domain"/>
    <property type="match status" value="1"/>
</dbReference>
<dbReference type="InterPro" id="IPR002470">
    <property type="entry name" value="Peptidase_S9A"/>
</dbReference>
<keyword evidence="2" id="KW-0378">Hydrolase</keyword>
<dbReference type="InterPro" id="IPR051167">
    <property type="entry name" value="Prolyl_oligopep/macrocyclase"/>
</dbReference>
<dbReference type="Gene3D" id="3.40.50.1820">
    <property type="entry name" value="alpha/beta hydrolase"/>
    <property type="match status" value="1"/>
</dbReference>
<dbReference type="InterPro" id="IPR001375">
    <property type="entry name" value="Peptidase_S9_cat"/>
</dbReference>
<dbReference type="InterPro" id="IPR029058">
    <property type="entry name" value="AB_hydrolase_fold"/>
</dbReference>
<feature type="domain" description="Peptidase S9 prolyl oligopeptidase catalytic" evidence="4">
    <location>
        <begin position="449"/>
        <end position="654"/>
    </location>
</feature>
<dbReference type="PRINTS" id="PR00862">
    <property type="entry name" value="PROLIGOPTASE"/>
</dbReference>
<dbReference type="InterPro" id="IPR023302">
    <property type="entry name" value="Pept_S9A_N"/>
</dbReference>
<evidence type="ECO:0000256" key="3">
    <source>
        <dbReference type="ARBA" id="ARBA00022825"/>
    </source>
</evidence>
<evidence type="ECO:0000256" key="2">
    <source>
        <dbReference type="ARBA" id="ARBA00022801"/>
    </source>
</evidence>
<evidence type="ECO:0000259" key="5">
    <source>
        <dbReference type="Pfam" id="PF02897"/>
    </source>
</evidence>
<sequence>METTAGDPPVPDPYRWLEGEDEEVLRWQRWQNALTTEVLGDLPARVRDLVDGLMVDRAPSLPRFAGGRWFHAKGSTVVRSDEPFGDGATVVDIGQFADRETEPFLSWLSPSPDGAVLAIGVCTDGSEQNTIRLIDTATGVVRDDAPSQVLFDGWTGGAIWLPDSTGFWFTAVTGSVFEVTKGVFLHRLGAVTTDPEPIPLPAGTMDYVIPQAGGRWTVIAHGLATPVPYAVHDGRSWRPFITDVSATIAGHIVGDRYVAVTDLDAPRGRLVAIDLDSDTPNDPSTWTELVPESDAVLRTVTPVADLLYLSQFVDTYAQISIVDSAGRRVGEVPLPARGAISEGPFPGMSLVRRGHDEQMLLSFSTPTRSWSVLRHIPGADSVEVLRPPETGLPDATVTDLWATSADGTRIPYHVISPPGADEALPTLIYAYGGFNAPFLPQYPPKGMAAFVAAGGRLVLAHLRGGGELGRDWWHGGRMQTKQNCYADLYAVAQELLDQGRASRLGIAGASNGGLLASVALTQRPELWSAVIPLVPLCDIVGALREPYGRMVIDIDYGHADDPADVRRMLGFSPYHLVRDGVTYPPVFIEAGDTDPRCPPWHARKLTARLQAAQAGPSPVLMRIWENVGHGWATPRDTALSEAAEWLSFAMHHLQLLPSRSAVAPGSGGSPADLAR</sequence>
<dbReference type="SUPFAM" id="SSF50993">
    <property type="entry name" value="Peptidase/esterase 'gauge' domain"/>
    <property type="match status" value="1"/>
</dbReference>
<dbReference type="Proteomes" id="UP001501116">
    <property type="component" value="Unassembled WGS sequence"/>
</dbReference>
<evidence type="ECO:0000313" key="6">
    <source>
        <dbReference type="EMBL" id="GAA1956676.1"/>
    </source>
</evidence>
<protein>
    <submittedName>
        <fullName evidence="6">Prolyl oligopeptidase family serine peptidase</fullName>
    </submittedName>
</protein>
<accession>A0ABP5C3D3</accession>